<comment type="caution">
    <text evidence="1">The sequence shown here is derived from an EMBL/GenBank/DDBJ whole genome shotgun (WGS) entry which is preliminary data.</text>
</comment>
<name>A0ACB8XPP4_ARCLA</name>
<sequence>MFKVKLTDQKTPESIVQSPRDDVANSEYSFKTSMSSHFVNVSNNPLIDSDDNHTSKHKDQIRPSNLFYNKLFDGSGKHKRTNDKEKWIWRVKGSSDEKKEHKSFVYASNANKNNAPKGSEPMPTLALTPPITHFYPEKEMFHFHWGRNTSAI</sequence>
<gene>
    <name evidence="1" type="ORF">L6452_38646</name>
</gene>
<accession>A0ACB8XPP4</accession>
<dbReference type="Proteomes" id="UP001055879">
    <property type="component" value="Linkage Group LG15"/>
</dbReference>
<evidence type="ECO:0000313" key="2">
    <source>
        <dbReference type="Proteomes" id="UP001055879"/>
    </source>
</evidence>
<reference evidence="1 2" key="2">
    <citation type="journal article" date="2022" name="Mol. Ecol. Resour.">
        <title>The genomes of chicory, endive, great burdock and yacon provide insights into Asteraceae paleo-polyploidization history and plant inulin production.</title>
        <authorList>
            <person name="Fan W."/>
            <person name="Wang S."/>
            <person name="Wang H."/>
            <person name="Wang A."/>
            <person name="Jiang F."/>
            <person name="Liu H."/>
            <person name="Zhao H."/>
            <person name="Xu D."/>
            <person name="Zhang Y."/>
        </authorList>
    </citation>
    <scope>NUCLEOTIDE SEQUENCE [LARGE SCALE GENOMIC DNA]</scope>
    <source>
        <strain evidence="2">cv. Niubang</strain>
    </source>
</reference>
<evidence type="ECO:0000313" key="1">
    <source>
        <dbReference type="EMBL" id="KAI3672555.1"/>
    </source>
</evidence>
<keyword evidence="2" id="KW-1185">Reference proteome</keyword>
<organism evidence="1 2">
    <name type="scientific">Arctium lappa</name>
    <name type="common">Greater burdock</name>
    <name type="synonym">Lappa major</name>
    <dbReference type="NCBI Taxonomy" id="4217"/>
    <lineage>
        <taxon>Eukaryota</taxon>
        <taxon>Viridiplantae</taxon>
        <taxon>Streptophyta</taxon>
        <taxon>Embryophyta</taxon>
        <taxon>Tracheophyta</taxon>
        <taxon>Spermatophyta</taxon>
        <taxon>Magnoliopsida</taxon>
        <taxon>eudicotyledons</taxon>
        <taxon>Gunneridae</taxon>
        <taxon>Pentapetalae</taxon>
        <taxon>asterids</taxon>
        <taxon>campanulids</taxon>
        <taxon>Asterales</taxon>
        <taxon>Asteraceae</taxon>
        <taxon>Carduoideae</taxon>
        <taxon>Cardueae</taxon>
        <taxon>Arctiinae</taxon>
        <taxon>Arctium</taxon>
    </lineage>
</organism>
<reference evidence="2" key="1">
    <citation type="journal article" date="2022" name="Mol. Ecol. Resour.">
        <title>The genomes of chicory, endive, great burdock and yacon provide insights into Asteraceae palaeo-polyploidization history and plant inulin production.</title>
        <authorList>
            <person name="Fan W."/>
            <person name="Wang S."/>
            <person name="Wang H."/>
            <person name="Wang A."/>
            <person name="Jiang F."/>
            <person name="Liu H."/>
            <person name="Zhao H."/>
            <person name="Xu D."/>
            <person name="Zhang Y."/>
        </authorList>
    </citation>
    <scope>NUCLEOTIDE SEQUENCE [LARGE SCALE GENOMIC DNA]</scope>
    <source>
        <strain evidence="2">cv. Niubang</strain>
    </source>
</reference>
<dbReference type="EMBL" id="CM042061">
    <property type="protein sequence ID" value="KAI3672555.1"/>
    <property type="molecule type" value="Genomic_DNA"/>
</dbReference>
<protein>
    <submittedName>
        <fullName evidence="1">Uncharacterized protein</fullName>
    </submittedName>
</protein>
<proteinExistence type="predicted"/>